<dbReference type="PANTHER" id="PTHR38686:SF1">
    <property type="entry name" value="APOLIPOPROTEIN N-ACYLTRANSFERASE"/>
    <property type="match status" value="1"/>
</dbReference>
<dbReference type="Gene3D" id="3.60.110.10">
    <property type="entry name" value="Carbon-nitrogen hydrolase"/>
    <property type="match status" value="1"/>
</dbReference>
<comment type="pathway">
    <text evidence="9">Protein modification; lipoprotein biosynthesis (N-acyl transfer).</text>
</comment>
<feature type="transmembrane region" description="Helical" evidence="9">
    <location>
        <begin position="221"/>
        <end position="240"/>
    </location>
</feature>
<evidence type="ECO:0000256" key="9">
    <source>
        <dbReference type="HAMAP-Rule" id="MF_01148"/>
    </source>
</evidence>
<feature type="transmembrane region" description="Helical" evidence="9">
    <location>
        <begin position="84"/>
        <end position="106"/>
    </location>
</feature>
<evidence type="ECO:0000256" key="8">
    <source>
        <dbReference type="ARBA" id="ARBA00023315"/>
    </source>
</evidence>
<dbReference type="Pfam" id="PF00795">
    <property type="entry name" value="CN_hydrolase"/>
    <property type="match status" value="1"/>
</dbReference>
<keyword evidence="5 9" id="KW-0812">Transmembrane</keyword>
<proteinExistence type="inferred from homology"/>
<feature type="transmembrane region" description="Helical" evidence="9">
    <location>
        <begin position="118"/>
        <end position="145"/>
    </location>
</feature>
<evidence type="ECO:0000256" key="4">
    <source>
        <dbReference type="ARBA" id="ARBA00022679"/>
    </source>
</evidence>
<comment type="subcellular location">
    <subcellularLocation>
        <location evidence="1 9">Cell membrane</location>
        <topology evidence="1 9">Multi-pass membrane protein</topology>
    </subcellularLocation>
</comment>
<feature type="transmembrane region" description="Helical" evidence="9">
    <location>
        <begin position="29"/>
        <end position="46"/>
    </location>
</feature>
<dbReference type="CDD" id="cd07571">
    <property type="entry name" value="ALP_N-acyl_transferase"/>
    <property type="match status" value="1"/>
</dbReference>
<comment type="caution">
    <text evidence="11">The sequence shown here is derived from an EMBL/GenBank/DDBJ whole genome shotgun (WGS) entry which is preliminary data.</text>
</comment>
<dbReference type="InterPro" id="IPR036526">
    <property type="entry name" value="C-N_Hydrolase_sf"/>
</dbReference>
<dbReference type="PANTHER" id="PTHR38686">
    <property type="entry name" value="APOLIPOPROTEIN N-ACYLTRANSFERASE"/>
    <property type="match status" value="1"/>
</dbReference>
<keyword evidence="12" id="KW-1185">Reference proteome</keyword>
<evidence type="ECO:0000256" key="1">
    <source>
        <dbReference type="ARBA" id="ARBA00004651"/>
    </source>
</evidence>
<keyword evidence="8 9" id="KW-0012">Acyltransferase</keyword>
<dbReference type="UniPathway" id="UPA00666"/>
<organism evidence="11 12">
    <name type="scientific">Cerasicoccus arenae</name>
    <dbReference type="NCBI Taxonomy" id="424488"/>
    <lineage>
        <taxon>Bacteria</taxon>
        <taxon>Pseudomonadati</taxon>
        <taxon>Verrucomicrobiota</taxon>
        <taxon>Opitutia</taxon>
        <taxon>Puniceicoccales</taxon>
        <taxon>Cerasicoccaceae</taxon>
        <taxon>Cerasicoccus</taxon>
    </lineage>
</organism>
<dbReference type="InterPro" id="IPR045378">
    <property type="entry name" value="LNT_N"/>
</dbReference>
<reference evidence="11" key="1">
    <citation type="journal article" date="2014" name="Int. J. Syst. Evol. Microbiol.">
        <title>Complete genome sequence of Corynebacterium casei LMG S-19264T (=DSM 44701T), isolated from a smear-ripened cheese.</title>
        <authorList>
            <consortium name="US DOE Joint Genome Institute (JGI-PGF)"/>
            <person name="Walter F."/>
            <person name="Albersmeier A."/>
            <person name="Kalinowski J."/>
            <person name="Ruckert C."/>
        </authorList>
    </citation>
    <scope>NUCLEOTIDE SEQUENCE</scope>
    <source>
        <strain evidence="11">KCTC 12870</strain>
    </source>
</reference>
<evidence type="ECO:0000256" key="5">
    <source>
        <dbReference type="ARBA" id="ARBA00022692"/>
    </source>
</evidence>
<dbReference type="GO" id="GO:0005886">
    <property type="term" value="C:plasma membrane"/>
    <property type="evidence" value="ECO:0007669"/>
    <property type="project" value="UniProtKB-SubCell"/>
</dbReference>
<comment type="catalytic activity">
    <reaction evidence="9">
        <text>N-terminal S-1,2-diacyl-sn-glyceryl-L-cysteinyl-[lipoprotein] + a glycerophospholipid = N-acyl-S-1,2-diacyl-sn-glyceryl-L-cysteinyl-[lipoprotein] + a 2-acyl-sn-glycero-3-phospholipid + H(+)</text>
        <dbReference type="Rhea" id="RHEA:48228"/>
        <dbReference type="Rhea" id="RHEA-COMP:14681"/>
        <dbReference type="Rhea" id="RHEA-COMP:14684"/>
        <dbReference type="ChEBI" id="CHEBI:15378"/>
        <dbReference type="ChEBI" id="CHEBI:136912"/>
        <dbReference type="ChEBI" id="CHEBI:140656"/>
        <dbReference type="ChEBI" id="CHEBI:140657"/>
        <dbReference type="ChEBI" id="CHEBI:140660"/>
        <dbReference type="EC" id="2.3.1.269"/>
    </reaction>
</comment>
<dbReference type="GO" id="GO:0042158">
    <property type="term" value="P:lipoprotein biosynthetic process"/>
    <property type="evidence" value="ECO:0007669"/>
    <property type="project" value="UniProtKB-UniRule"/>
</dbReference>
<keyword evidence="3 9" id="KW-1003">Cell membrane</keyword>
<dbReference type="Proteomes" id="UP000642829">
    <property type="component" value="Unassembled WGS sequence"/>
</dbReference>
<dbReference type="AlphaFoldDB" id="A0A8J3DBZ8"/>
<feature type="domain" description="CN hydrolase" evidence="10">
    <location>
        <begin position="258"/>
        <end position="515"/>
    </location>
</feature>
<feature type="transmembrane region" description="Helical" evidence="9">
    <location>
        <begin position="7"/>
        <end position="23"/>
    </location>
</feature>
<feature type="transmembrane region" description="Helical" evidence="9">
    <location>
        <begin position="527"/>
        <end position="544"/>
    </location>
</feature>
<accession>A0A8J3DBZ8</accession>
<dbReference type="InterPro" id="IPR003010">
    <property type="entry name" value="C-N_Hydrolase"/>
</dbReference>
<comment type="similarity">
    <text evidence="2 9">Belongs to the CN hydrolase family. Apolipoprotein N-acyltransferase subfamily.</text>
</comment>
<keyword evidence="6 9" id="KW-1133">Transmembrane helix</keyword>
<dbReference type="SUPFAM" id="SSF56317">
    <property type="entry name" value="Carbon-nitrogen hydrolase"/>
    <property type="match status" value="1"/>
</dbReference>
<evidence type="ECO:0000313" key="12">
    <source>
        <dbReference type="Proteomes" id="UP000642829"/>
    </source>
</evidence>
<gene>
    <name evidence="9 11" type="primary">lnt</name>
    <name evidence="11" type="ORF">GCM10007047_26290</name>
</gene>
<evidence type="ECO:0000256" key="6">
    <source>
        <dbReference type="ARBA" id="ARBA00022989"/>
    </source>
</evidence>
<evidence type="ECO:0000313" key="11">
    <source>
        <dbReference type="EMBL" id="GHC07832.1"/>
    </source>
</evidence>
<keyword evidence="7 9" id="KW-0472">Membrane</keyword>
<dbReference type="EMBL" id="BMXG01000018">
    <property type="protein sequence ID" value="GHC07832.1"/>
    <property type="molecule type" value="Genomic_DNA"/>
</dbReference>
<keyword evidence="4 9" id="KW-0808">Transferase</keyword>
<sequence length="554" mass="62655">MKKGPWLIGALAGICTGLLHFVAFPPWDVAEAAYLFALPLLLWMFTRPPRRRLAICAFLGFWLSWFLLIIWLRHVHPPMGSVGLIILSFLLALFPMSWALMAGWLLPPAMSRSFPQRLLTLLGLAGFWVILEWLKTWVLTGFPWLPLAASQWLRPAMLQAAEYGGQYAVSFILIFFNLTLAVYIQRLFLEPAKAEAETENADSEALANIPSRPRLQLRWRFCPEFYVALAMVFASVWIYVKTVSQGGDREPMLNVAAVQPWIPADLKWTQEMVQESLDVLQQETQRAVISTPKPDLILWPEAAPPYPIINAKGDRNMELWIADGIAGIGIPLITGALAQFPNGEWANAVFYIDPENGLRDGHYAKRRLVPFGEYIPLRNILFFIKTVVPLDIDLRPGDHSRPLPVEANGQIWKAGVLICYEDIFARLGREVAREGADFIVVVTNDGWYGEEAGAYQHAAHSVLRAVETRRPVVRCGNNGWSGWIDEYGNVRDVLTGEDGRVYQRGSKTFSLTYDPIWRGQLTFYVRYGDWVLWGGGVFLALAIWRQRRGAVTSK</sequence>
<dbReference type="NCBIfam" id="TIGR00546">
    <property type="entry name" value="lnt"/>
    <property type="match status" value="1"/>
</dbReference>
<dbReference type="GO" id="GO:0016410">
    <property type="term" value="F:N-acyltransferase activity"/>
    <property type="evidence" value="ECO:0007669"/>
    <property type="project" value="UniProtKB-UniRule"/>
</dbReference>
<dbReference type="PROSITE" id="PS50263">
    <property type="entry name" value="CN_HYDROLASE"/>
    <property type="match status" value="1"/>
</dbReference>
<dbReference type="HAMAP" id="MF_01148">
    <property type="entry name" value="Lnt"/>
    <property type="match status" value="1"/>
</dbReference>
<reference evidence="11" key="2">
    <citation type="submission" date="2020-09" db="EMBL/GenBank/DDBJ databases">
        <authorList>
            <person name="Sun Q."/>
            <person name="Kim S."/>
        </authorList>
    </citation>
    <scope>NUCLEOTIDE SEQUENCE</scope>
    <source>
        <strain evidence="11">KCTC 12870</strain>
    </source>
</reference>
<dbReference type="EC" id="2.3.1.269" evidence="9"/>
<evidence type="ECO:0000256" key="2">
    <source>
        <dbReference type="ARBA" id="ARBA00010065"/>
    </source>
</evidence>
<dbReference type="InterPro" id="IPR004563">
    <property type="entry name" value="Apolipo_AcylTrfase"/>
</dbReference>
<feature type="transmembrane region" description="Helical" evidence="9">
    <location>
        <begin position="53"/>
        <end position="72"/>
    </location>
</feature>
<evidence type="ECO:0000256" key="3">
    <source>
        <dbReference type="ARBA" id="ARBA00022475"/>
    </source>
</evidence>
<name>A0A8J3DBZ8_9BACT</name>
<protein>
    <recommendedName>
        <fullName evidence="9">Apolipoprotein N-acyltransferase</fullName>
        <shortName evidence="9">ALP N-acyltransferase</shortName>
        <ecNumber evidence="9">2.3.1.269</ecNumber>
    </recommendedName>
</protein>
<evidence type="ECO:0000259" key="10">
    <source>
        <dbReference type="PROSITE" id="PS50263"/>
    </source>
</evidence>
<feature type="transmembrane region" description="Helical" evidence="9">
    <location>
        <begin position="165"/>
        <end position="184"/>
    </location>
</feature>
<comment type="function">
    <text evidence="9">Catalyzes the phospholipid dependent N-acylation of the N-terminal cysteine of apolipoprotein, the last step in lipoprotein maturation.</text>
</comment>
<dbReference type="Pfam" id="PF20154">
    <property type="entry name" value="LNT_N"/>
    <property type="match status" value="1"/>
</dbReference>
<dbReference type="RefSeq" id="WP_189515963.1">
    <property type="nucleotide sequence ID" value="NZ_BMXG01000018.1"/>
</dbReference>
<evidence type="ECO:0000256" key="7">
    <source>
        <dbReference type="ARBA" id="ARBA00023136"/>
    </source>
</evidence>